<dbReference type="GeneID" id="80799666"/>
<gene>
    <name evidence="1" type="ORF">CRM82_03595</name>
</gene>
<protein>
    <submittedName>
        <fullName evidence="1">Uncharacterized protein</fullName>
    </submittedName>
</protein>
<sequence>MFLTNDTNKSSLSSLFGDSQNLWSGAELQIRIFWFLVEFEASNQDDVDELKMISTLLLSRPEHVLGLVQQGVKILSVYLMIPLPSFEGGGWDMARLKEIWEAVEPAAPRMKAKIYATADGFHFVESKLGTTVNEFKDRELLLRCPAVTTKSA</sequence>
<dbReference type="Proteomes" id="UP000220246">
    <property type="component" value="Unassembled WGS sequence"/>
</dbReference>
<name>A0A2A7UR74_COMTR</name>
<organism evidence="1 2">
    <name type="scientific">Comamonas terrigena</name>
    <dbReference type="NCBI Taxonomy" id="32013"/>
    <lineage>
        <taxon>Bacteria</taxon>
        <taxon>Pseudomonadati</taxon>
        <taxon>Pseudomonadota</taxon>
        <taxon>Betaproteobacteria</taxon>
        <taxon>Burkholderiales</taxon>
        <taxon>Comamonadaceae</taxon>
        <taxon>Comamonas</taxon>
    </lineage>
</organism>
<dbReference type="OrthoDB" id="8898583at2"/>
<dbReference type="RefSeq" id="WP_098066007.1">
    <property type="nucleotide sequence ID" value="NZ_PDEA01000001.1"/>
</dbReference>
<accession>A0A2A7UR74</accession>
<evidence type="ECO:0000313" key="2">
    <source>
        <dbReference type="Proteomes" id="UP000220246"/>
    </source>
</evidence>
<comment type="caution">
    <text evidence="1">The sequence shown here is derived from an EMBL/GenBank/DDBJ whole genome shotgun (WGS) entry which is preliminary data.</text>
</comment>
<reference evidence="2" key="1">
    <citation type="submission" date="2017-09" db="EMBL/GenBank/DDBJ databases">
        <title>FDA dAtabase for Regulatory Grade micrObial Sequences (FDA-ARGOS): Supporting development and validation of Infectious Disease Dx tests.</title>
        <authorList>
            <person name="Minogue T."/>
            <person name="Wolcott M."/>
            <person name="Wasieloski L."/>
            <person name="Aguilar W."/>
            <person name="Moore D."/>
            <person name="Tallon L."/>
            <person name="Sadzewicz L."/>
            <person name="Ott S."/>
            <person name="Zhao X."/>
            <person name="Nagaraj S."/>
            <person name="Vavikolanu K."/>
            <person name="Aluvathingal J."/>
            <person name="Nadendla S."/>
            <person name="Sichtig H."/>
        </authorList>
    </citation>
    <scope>NUCLEOTIDE SEQUENCE [LARGE SCALE GENOMIC DNA]</scope>
    <source>
        <strain evidence="2">FDAARGOS_394</strain>
    </source>
</reference>
<proteinExistence type="predicted"/>
<dbReference type="AlphaFoldDB" id="A0A2A7UR74"/>
<dbReference type="EMBL" id="PDEA01000001">
    <property type="protein sequence ID" value="PEH87815.1"/>
    <property type="molecule type" value="Genomic_DNA"/>
</dbReference>
<evidence type="ECO:0000313" key="1">
    <source>
        <dbReference type="EMBL" id="PEH87815.1"/>
    </source>
</evidence>
<keyword evidence="2" id="KW-1185">Reference proteome</keyword>